<name>A0A1G2LUN9_9BACT</name>
<dbReference type="AlphaFoldDB" id="A0A1G2LUN9"/>
<protein>
    <recommendedName>
        <fullName evidence="3">TIGR04076 family protein</fullName>
    </recommendedName>
</protein>
<dbReference type="EMBL" id="MHQZ01000009">
    <property type="protein sequence ID" value="OHA14521.1"/>
    <property type="molecule type" value="Genomic_DNA"/>
</dbReference>
<evidence type="ECO:0008006" key="3">
    <source>
        <dbReference type="Google" id="ProtNLM"/>
    </source>
</evidence>
<sequence length="91" mass="10215">MGIIVEVKSIAGKCKYHKKAGEIYTLEDLAPKGMCLDAYHAAYPYCLALSEGASFRWMRDKDPDAVFCQCSKSIVVIEIKRPLFIIAIEKN</sequence>
<proteinExistence type="predicted"/>
<organism evidence="1 2">
    <name type="scientific">Candidatus Tagabacteria bacterium RIFCSPLOWO2_01_FULL_39_11</name>
    <dbReference type="NCBI Taxonomy" id="1802295"/>
    <lineage>
        <taxon>Bacteria</taxon>
        <taxon>Candidatus Tagaibacteriota</taxon>
    </lineage>
</organism>
<accession>A0A1G2LUN9</accession>
<evidence type="ECO:0000313" key="1">
    <source>
        <dbReference type="EMBL" id="OHA14521.1"/>
    </source>
</evidence>
<dbReference type="Proteomes" id="UP000178302">
    <property type="component" value="Unassembled WGS sequence"/>
</dbReference>
<dbReference type="InterPro" id="IPR023811">
    <property type="entry name" value="CHP04076"/>
</dbReference>
<reference evidence="1 2" key="1">
    <citation type="journal article" date="2016" name="Nat. Commun.">
        <title>Thousands of microbial genomes shed light on interconnected biogeochemical processes in an aquifer system.</title>
        <authorList>
            <person name="Anantharaman K."/>
            <person name="Brown C.T."/>
            <person name="Hug L.A."/>
            <person name="Sharon I."/>
            <person name="Castelle C.J."/>
            <person name="Probst A.J."/>
            <person name="Thomas B.C."/>
            <person name="Singh A."/>
            <person name="Wilkins M.J."/>
            <person name="Karaoz U."/>
            <person name="Brodie E.L."/>
            <person name="Williams K.H."/>
            <person name="Hubbard S.S."/>
            <person name="Banfield J.F."/>
        </authorList>
    </citation>
    <scope>NUCLEOTIDE SEQUENCE [LARGE SCALE GENOMIC DNA]</scope>
</reference>
<dbReference type="NCBIfam" id="TIGR04076">
    <property type="entry name" value="TIGR04076 family protein"/>
    <property type="match status" value="1"/>
</dbReference>
<evidence type="ECO:0000313" key="2">
    <source>
        <dbReference type="Proteomes" id="UP000178302"/>
    </source>
</evidence>
<feature type="non-terminal residue" evidence="1">
    <location>
        <position position="91"/>
    </location>
</feature>
<gene>
    <name evidence="1" type="ORF">A2909_00670</name>
</gene>
<comment type="caution">
    <text evidence="1">The sequence shown here is derived from an EMBL/GenBank/DDBJ whole genome shotgun (WGS) entry which is preliminary data.</text>
</comment>